<feature type="domain" description="Aminoglycoside phosphotransferase" evidence="1">
    <location>
        <begin position="117"/>
        <end position="174"/>
    </location>
</feature>
<dbReference type="EMBL" id="VCQV01000008">
    <property type="protein sequence ID" value="TWP36988.1"/>
    <property type="molecule type" value="Genomic_DNA"/>
</dbReference>
<sequence>MRDDLGERLPGGNVTGAWRVGGTVRRSTGPWTPAVHALLRHLVGRLEHVPEVEGLDGRGREVLTYLPGRIVDEDTELLTDAQLWSLTRWTREMHCAVSDFRSGGPWRFYPVDHWTMIGHNDLGPYNVCFDGDDLVGVFDWDLAGPSTPLMELAFLAWNSVPLRRAIGVREQAARLTLVAQAYGDVSAAQILDAVPDRVRLVLRGIPAAAAAGDPGMQNLLAFGEPQRSRRALEGLLARIDAIRGHL</sequence>
<name>A0A563E382_9MICO</name>
<evidence type="ECO:0000313" key="2">
    <source>
        <dbReference type="EMBL" id="TWP36988.1"/>
    </source>
</evidence>
<comment type="caution">
    <text evidence="2">The sequence shown here is derived from an EMBL/GenBank/DDBJ whole genome shotgun (WGS) entry which is preliminary data.</text>
</comment>
<dbReference type="SUPFAM" id="SSF56112">
    <property type="entry name" value="Protein kinase-like (PK-like)"/>
    <property type="match status" value="1"/>
</dbReference>
<evidence type="ECO:0000313" key="3">
    <source>
        <dbReference type="Proteomes" id="UP000320244"/>
    </source>
</evidence>
<dbReference type="AlphaFoldDB" id="A0A563E382"/>
<dbReference type="RefSeq" id="WP_146316231.1">
    <property type="nucleotide sequence ID" value="NZ_VCQV01000008.1"/>
</dbReference>
<reference evidence="2 3" key="1">
    <citation type="submission" date="2019-05" db="EMBL/GenBank/DDBJ databases">
        <authorList>
            <person name="Lee S.D."/>
        </authorList>
    </citation>
    <scope>NUCLEOTIDE SEQUENCE [LARGE SCALE GENOMIC DNA]</scope>
    <source>
        <strain evidence="2 3">C5-26</strain>
    </source>
</reference>
<dbReference type="InterPro" id="IPR002575">
    <property type="entry name" value="Aminoglycoside_PTrfase"/>
</dbReference>
<gene>
    <name evidence="2" type="ORF">FGL98_07995</name>
</gene>
<dbReference type="Gene3D" id="3.90.1200.10">
    <property type="match status" value="1"/>
</dbReference>
<dbReference type="OrthoDB" id="236897at2"/>
<keyword evidence="3" id="KW-1185">Reference proteome</keyword>
<dbReference type="GO" id="GO:0016740">
    <property type="term" value="F:transferase activity"/>
    <property type="evidence" value="ECO:0007669"/>
    <property type="project" value="UniProtKB-KW"/>
</dbReference>
<reference evidence="2 3" key="2">
    <citation type="submission" date="2019-08" db="EMBL/GenBank/DDBJ databases">
        <title>Jejuicoccus antrihumi gen. nov., sp. nov., a new member of the family Dermacoccaceae isolated from a cave.</title>
        <authorList>
            <person name="Schumann P."/>
            <person name="Kim I.S."/>
        </authorList>
    </citation>
    <scope>NUCLEOTIDE SEQUENCE [LARGE SCALE GENOMIC DNA]</scope>
    <source>
        <strain evidence="2 3">C5-26</strain>
    </source>
</reference>
<dbReference type="InterPro" id="IPR011009">
    <property type="entry name" value="Kinase-like_dom_sf"/>
</dbReference>
<dbReference type="Proteomes" id="UP000320244">
    <property type="component" value="Unassembled WGS sequence"/>
</dbReference>
<protein>
    <submittedName>
        <fullName evidence="2">Aminoglycoside phosphotransferase family protein</fullName>
    </submittedName>
</protein>
<dbReference type="Pfam" id="PF01636">
    <property type="entry name" value="APH"/>
    <property type="match status" value="1"/>
</dbReference>
<keyword evidence="2" id="KW-0808">Transferase</keyword>
<evidence type="ECO:0000259" key="1">
    <source>
        <dbReference type="Pfam" id="PF01636"/>
    </source>
</evidence>
<proteinExistence type="predicted"/>
<organism evidence="2 3">
    <name type="scientific">Leekyejoonella antrihumi</name>
    <dbReference type="NCBI Taxonomy" id="1660198"/>
    <lineage>
        <taxon>Bacteria</taxon>
        <taxon>Bacillati</taxon>
        <taxon>Actinomycetota</taxon>
        <taxon>Actinomycetes</taxon>
        <taxon>Micrococcales</taxon>
        <taxon>Dermacoccaceae</taxon>
        <taxon>Leekyejoonella</taxon>
    </lineage>
</organism>
<accession>A0A563E382</accession>